<evidence type="ECO:0000256" key="1">
    <source>
        <dbReference type="SAM" id="MobiDB-lite"/>
    </source>
</evidence>
<proteinExistence type="predicted"/>
<accession>A0A5E7DUF0</accession>
<feature type="region of interest" description="Disordered" evidence="1">
    <location>
        <begin position="1"/>
        <end position="20"/>
    </location>
</feature>
<dbReference type="RefSeq" id="WP_224792474.1">
    <property type="nucleotide sequence ID" value="NZ_CABVHP010000009.1"/>
</dbReference>
<dbReference type="Proteomes" id="UP000326557">
    <property type="component" value="Unassembled WGS sequence"/>
</dbReference>
<protein>
    <submittedName>
        <fullName evidence="2">Uncharacterized protein</fullName>
    </submittedName>
</protein>
<reference evidence="2 3" key="1">
    <citation type="submission" date="2019-09" db="EMBL/GenBank/DDBJ databases">
        <authorList>
            <person name="Chandra G."/>
            <person name="Truman W A."/>
        </authorList>
    </citation>
    <scope>NUCLEOTIDE SEQUENCE [LARGE SCALE GENOMIC DNA]</scope>
    <source>
        <strain evidence="2">PS704</strain>
    </source>
</reference>
<organism evidence="2 3">
    <name type="scientific">Pseudomonas fluorescens</name>
    <dbReference type="NCBI Taxonomy" id="294"/>
    <lineage>
        <taxon>Bacteria</taxon>
        <taxon>Pseudomonadati</taxon>
        <taxon>Pseudomonadota</taxon>
        <taxon>Gammaproteobacteria</taxon>
        <taxon>Pseudomonadales</taxon>
        <taxon>Pseudomonadaceae</taxon>
        <taxon>Pseudomonas</taxon>
    </lineage>
</organism>
<gene>
    <name evidence="2" type="ORF">PS704_03431</name>
</gene>
<evidence type="ECO:0000313" key="3">
    <source>
        <dbReference type="Proteomes" id="UP000326557"/>
    </source>
</evidence>
<dbReference type="AlphaFoldDB" id="A0A5E7DUF0"/>
<name>A0A5E7DUF0_PSEFL</name>
<dbReference type="EMBL" id="CABVHP010000009">
    <property type="protein sequence ID" value="VVO10782.1"/>
    <property type="molecule type" value="Genomic_DNA"/>
</dbReference>
<feature type="compositionally biased region" description="Basic and acidic residues" evidence="1">
    <location>
        <begin position="1"/>
        <end position="10"/>
    </location>
</feature>
<sequence>MSSEKKHAEDESVLLMPAPWTEPEPLSDIVGGEINLLPRSAWSDPGNPLKVEFLPWAPSNPSPTGAESIEIFLGTASIGFKEWDAPIAPNDHFVPISADKLTDGEHTLTYTMTNWLGTTQGSLPFTVTVDKQEPRLHAPSGLVFPAEVLRPNKLTAQYLDLNTDKVKADLPAYVTPRPGDRITWYWGATPGNLDVGGVIELDNTDFSAPIVITVEGDLIRDRNDGFRYVWYQVHDRAGNPSARSDFVELDVAATPIPRSLPWPDVERAAGTGEQQTLDPLQADTGAVVQVPQDAVIYPQEGVFVQWGEPGTPGAVRVEQAIIPGQRRYAIPMKSVAAYIDKTLWVSYGVTDSDNREWPSLRRKLRVSRLSNLPTVQCNGLTGGSLSLKTVPAEGAILRLAKWPLITSDQWIMITMTGVGSTGHDAVETVITKRVLSAQEVIGGVGMQNDVRVKKTFLNTLRRNAPLTGKVYVSFDGGATWPPVSSPNFPLLQLTLID</sequence>
<evidence type="ECO:0000313" key="2">
    <source>
        <dbReference type="EMBL" id="VVO10782.1"/>
    </source>
</evidence>